<organism evidence="1 2">
    <name type="scientific">Paenibacillus sepulcri</name>
    <dbReference type="NCBI Taxonomy" id="359917"/>
    <lineage>
        <taxon>Bacteria</taxon>
        <taxon>Bacillati</taxon>
        <taxon>Bacillota</taxon>
        <taxon>Bacilli</taxon>
        <taxon>Bacillales</taxon>
        <taxon>Paenibacillaceae</taxon>
        <taxon>Paenibacillus</taxon>
    </lineage>
</organism>
<evidence type="ECO:0000313" key="1">
    <source>
        <dbReference type="EMBL" id="MBW7459640.1"/>
    </source>
</evidence>
<name>A0ABS7CFD9_9BACL</name>
<dbReference type="Proteomes" id="UP001519887">
    <property type="component" value="Unassembled WGS sequence"/>
</dbReference>
<protein>
    <submittedName>
        <fullName evidence="1">Aminoglycoside phosphotransferase</fullName>
    </submittedName>
</protein>
<reference evidence="1 2" key="1">
    <citation type="submission" date="2021-07" db="EMBL/GenBank/DDBJ databases">
        <title>Paenibacillus radiodurans sp. nov., isolated from the southeastern edge of Tengger Desert.</title>
        <authorList>
            <person name="Zhang G."/>
        </authorList>
    </citation>
    <scope>NUCLEOTIDE SEQUENCE [LARGE SCALE GENOMIC DNA]</scope>
    <source>
        <strain evidence="1 2">CCM 7311</strain>
    </source>
</reference>
<feature type="non-terminal residue" evidence="1">
    <location>
        <position position="1"/>
    </location>
</feature>
<dbReference type="EMBL" id="JAHZIK010001748">
    <property type="protein sequence ID" value="MBW7459640.1"/>
    <property type="molecule type" value="Genomic_DNA"/>
</dbReference>
<evidence type="ECO:0000313" key="2">
    <source>
        <dbReference type="Proteomes" id="UP001519887"/>
    </source>
</evidence>
<comment type="caution">
    <text evidence="1">The sequence shown here is derived from an EMBL/GenBank/DDBJ whole genome shotgun (WGS) entry which is preliminary data.</text>
</comment>
<sequence length="84" mass="10024">RLFCRGFGLAVRLSEQELEALPELIKLRMMDVYLHFAGRYAEGLDSPEIWERQIARAAFVCEWIDRRHDKLDRLFAECLQQQVR</sequence>
<keyword evidence="2" id="KW-1185">Reference proteome</keyword>
<gene>
    <name evidence="1" type="ORF">K0U00_36835</name>
</gene>
<accession>A0ABS7CFD9</accession>
<proteinExistence type="predicted"/>